<dbReference type="InterPro" id="IPR011856">
    <property type="entry name" value="tRNA_endonuc-like_dom_sf"/>
</dbReference>
<feature type="domain" description="YhcG N-terminal" evidence="2">
    <location>
        <begin position="26"/>
        <end position="162"/>
    </location>
</feature>
<dbReference type="AlphaFoldDB" id="A0A0H1R311"/>
<evidence type="ECO:0008006" key="5">
    <source>
        <dbReference type="Google" id="ProtNLM"/>
    </source>
</evidence>
<dbReference type="InterPro" id="IPR041527">
    <property type="entry name" value="YhcG_N"/>
</dbReference>
<keyword evidence="4" id="KW-1185">Reference proteome</keyword>
<evidence type="ECO:0000313" key="3">
    <source>
        <dbReference type="EMBL" id="KLK89389.1"/>
    </source>
</evidence>
<reference evidence="3 4" key="1">
    <citation type="journal article" date="2015" name="Int. J. Syst. Evol. Microbiol.">
        <title>Methanoculleus sediminis sp. nov., a methanogen from sediments near a submarine mud volcano.</title>
        <authorList>
            <person name="Chen S.C."/>
            <person name="Chen M.F."/>
            <person name="Lai M.C."/>
            <person name="Weng C.Y."/>
            <person name="Wu S.Y."/>
            <person name="Lin S."/>
            <person name="Yang T.F."/>
            <person name="Chen P.C."/>
        </authorList>
    </citation>
    <scope>NUCLEOTIDE SEQUENCE [LARGE SCALE GENOMIC DNA]</scope>
    <source>
        <strain evidence="3 4">S3Fa</strain>
    </source>
</reference>
<protein>
    <recommendedName>
        <fullName evidence="5">DUF1016 domain-containing protein</fullName>
    </recommendedName>
</protein>
<dbReference type="PANTHER" id="PTHR30547">
    <property type="entry name" value="UNCHARACTERIZED PROTEIN YHCG-RELATED"/>
    <property type="match status" value="1"/>
</dbReference>
<evidence type="ECO:0000313" key="4">
    <source>
        <dbReference type="Proteomes" id="UP000035301"/>
    </source>
</evidence>
<dbReference type="STRING" id="1550566.SZ63_00670"/>
<organism evidence="3 4">
    <name type="scientific">Methanoculleus sediminis</name>
    <dbReference type="NCBI Taxonomy" id="1550566"/>
    <lineage>
        <taxon>Archaea</taxon>
        <taxon>Methanobacteriati</taxon>
        <taxon>Methanobacteriota</taxon>
        <taxon>Stenosarchaea group</taxon>
        <taxon>Methanomicrobia</taxon>
        <taxon>Methanomicrobiales</taxon>
        <taxon>Methanomicrobiaceae</taxon>
        <taxon>Methanoculleus</taxon>
    </lineage>
</organism>
<dbReference type="InterPro" id="IPR053148">
    <property type="entry name" value="PD-DEXK-like_domain"/>
</dbReference>
<evidence type="ECO:0000259" key="1">
    <source>
        <dbReference type="Pfam" id="PF06250"/>
    </source>
</evidence>
<dbReference type="Gene3D" id="3.40.1350.10">
    <property type="match status" value="1"/>
</dbReference>
<proteinExistence type="predicted"/>
<dbReference type="Pfam" id="PF06250">
    <property type="entry name" value="YhcG_C"/>
    <property type="match status" value="1"/>
</dbReference>
<dbReference type="Pfam" id="PF17761">
    <property type="entry name" value="DUF1016_N"/>
    <property type="match status" value="1"/>
</dbReference>
<gene>
    <name evidence="3" type="ORF">SZ63_00670</name>
</gene>
<dbReference type="InterPro" id="IPR009362">
    <property type="entry name" value="YhcG_C"/>
</dbReference>
<dbReference type="PANTHER" id="PTHR30547:SF0">
    <property type="entry name" value="BLR8175 PROTEIN"/>
    <property type="match status" value="1"/>
</dbReference>
<name>A0A0H1R311_9EURY</name>
<accession>A0A0H1R311</accession>
<evidence type="ECO:0000259" key="2">
    <source>
        <dbReference type="Pfam" id="PF17761"/>
    </source>
</evidence>
<dbReference type="EMBL" id="JXOJ01000001">
    <property type="protein sequence ID" value="KLK89389.1"/>
    <property type="molecule type" value="Genomic_DNA"/>
</dbReference>
<dbReference type="GO" id="GO:0003676">
    <property type="term" value="F:nucleic acid binding"/>
    <property type="evidence" value="ECO:0007669"/>
    <property type="project" value="InterPro"/>
</dbReference>
<dbReference type="PATRIC" id="fig|1550566.3.peg.145"/>
<comment type="caution">
    <text evidence="3">The sequence shown here is derived from an EMBL/GenBank/DDBJ whole genome shotgun (WGS) entry which is preliminary data.</text>
</comment>
<sequence length="352" mass="40128">MRESASFPVPVGRSDLPADYAAVLGDIKERIQSEHLRITLAANAAMILLYWDIGKIILDRQKSEGWGAKVIDRLAHDLKLAFPDMTGFSPRNLKYMRTFSRSWPDREFVQRTIAQIPWRSNIALLAKLKDPGLRVWYARKIIEQGWSREILDIQIEKRLHERQGRALNNFEQALPPADSDMAAQAFKDPYLFDFLGTADPRKEREVEQALVDHVQRFLLEMGTGFAFVGRQVPLEVGERDFSLDLLFYHLKLRCFVVVELKAVPFDPAFVGQLNLYLSAVDDLLRHPDDKRTIGLLLCKSKDTLVVEYALRGLTSPVGVADWETELTKRLPDDLKGSLPSIKEIEAELGDVE</sequence>
<feature type="domain" description="YhcG PDDEXK nuclease" evidence="1">
    <location>
        <begin position="184"/>
        <end position="339"/>
    </location>
</feature>
<dbReference type="Proteomes" id="UP000035301">
    <property type="component" value="Unassembled WGS sequence"/>
</dbReference>